<dbReference type="CDD" id="cd05009">
    <property type="entry name" value="SIS_GlmS_GlmD_2"/>
    <property type="match status" value="1"/>
</dbReference>
<accession>A0A017HUB8</accession>
<organism evidence="4 5">
    <name type="scientific">Rubellimicrobium mesophilum DSM 19309</name>
    <dbReference type="NCBI Taxonomy" id="442562"/>
    <lineage>
        <taxon>Bacteria</taxon>
        <taxon>Pseudomonadati</taxon>
        <taxon>Pseudomonadota</taxon>
        <taxon>Alphaproteobacteria</taxon>
        <taxon>Rhodobacterales</taxon>
        <taxon>Roseobacteraceae</taxon>
        <taxon>Rubellimicrobium</taxon>
    </lineage>
</organism>
<keyword evidence="4" id="KW-0378">Hydrolase</keyword>
<dbReference type="RefSeq" id="WP_037280663.1">
    <property type="nucleotide sequence ID" value="NZ_KK088575.1"/>
</dbReference>
<dbReference type="PANTHER" id="PTHR10937:SF8">
    <property type="entry name" value="AMINOTRANSFERASE-RELATED"/>
    <property type="match status" value="1"/>
</dbReference>
<dbReference type="PROSITE" id="PS51464">
    <property type="entry name" value="SIS"/>
    <property type="match status" value="2"/>
</dbReference>
<keyword evidence="1" id="KW-0808">Transferase</keyword>
<dbReference type="SUPFAM" id="SSF53697">
    <property type="entry name" value="SIS domain"/>
    <property type="match status" value="1"/>
</dbReference>
<protein>
    <submittedName>
        <fullName evidence="4">Glucosamine-6-phosphate deaminase [isomerizing], alternative</fullName>
        <ecNumber evidence="4">3.5.99.6</ecNumber>
    </submittedName>
</protein>
<dbReference type="HOGENOM" id="CLU_012520_2_1_5"/>
<dbReference type="InterPro" id="IPR035466">
    <property type="entry name" value="GlmS/AgaS_SIS"/>
</dbReference>
<dbReference type="EMBL" id="AOSK01000019">
    <property type="protein sequence ID" value="EYD77976.1"/>
    <property type="molecule type" value="Genomic_DNA"/>
</dbReference>
<keyword evidence="2" id="KW-0677">Repeat</keyword>
<keyword evidence="1" id="KW-0032">Aminotransferase</keyword>
<feature type="domain" description="SIS" evidence="3">
    <location>
        <begin position="20"/>
        <end position="174"/>
    </location>
</feature>
<dbReference type="GO" id="GO:0008483">
    <property type="term" value="F:transaminase activity"/>
    <property type="evidence" value="ECO:0007669"/>
    <property type="project" value="UniProtKB-KW"/>
</dbReference>
<evidence type="ECO:0000256" key="2">
    <source>
        <dbReference type="ARBA" id="ARBA00022737"/>
    </source>
</evidence>
<evidence type="ECO:0000259" key="3">
    <source>
        <dbReference type="PROSITE" id="PS51464"/>
    </source>
</evidence>
<dbReference type="GO" id="GO:0004342">
    <property type="term" value="F:glucosamine-6-phosphate deaminase activity"/>
    <property type="evidence" value="ECO:0007669"/>
    <property type="project" value="UniProtKB-EC"/>
</dbReference>
<dbReference type="PANTHER" id="PTHR10937">
    <property type="entry name" value="GLUCOSAMINE--FRUCTOSE-6-PHOSPHATE AMINOTRANSFERASE, ISOMERIZING"/>
    <property type="match status" value="1"/>
</dbReference>
<proteinExistence type="predicted"/>
<dbReference type="STRING" id="442562.Rumeso_00437"/>
<evidence type="ECO:0000313" key="4">
    <source>
        <dbReference type="EMBL" id="EYD77976.1"/>
    </source>
</evidence>
<evidence type="ECO:0000256" key="1">
    <source>
        <dbReference type="ARBA" id="ARBA00022576"/>
    </source>
</evidence>
<dbReference type="EC" id="3.5.99.6" evidence="4"/>
<name>A0A017HUB8_9RHOB</name>
<dbReference type="Proteomes" id="UP000019666">
    <property type="component" value="Unassembled WGS sequence"/>
</dbReference>
<gene>
    <name evidence="4" type="ORF">Rumeso_00437</name>
</gene>
<reference evidence="4 5" key="1">
    <citation type="submission" date="2013-02" db="EMBL/GenBank/DDBJ databases">
        <authorList>
            <person name="Fiebig A."/>
            <person name="Goeker M."/>
            <person name="Klenk H.-P.P."/>
        </authorList>
    </citation>
    <scope>NUCLEOTIDE SEQUENCE [LARGE SCALE GENOMIC DNA]</scope>
    <source>
        <strain evidence="4 5">DSM 19309</strain>
    </source>
</reference>
<keyword evidence="5" id="KW-1185">Reference proteome</keyword>
<dbReference type="InterPro" id="IPR046348">
    <property type="entry name" value="SIS_dom_sf"/>
</dbReference>
<dbReference type="GO" id="GO:0097367">
    <property type="term" value="F:carbohydrate derivative binding"/>
    <property type="evidence" value="ECO:0007669"/>
    <property type="project" value="InterPro"/>
</dbReference>
<sequence length="330" mass="33860">MTAGTHMASEIAEAPEAFRRAALLEPGPAPAPWRAAYTIARGSSDAAAAILAYEFMRESGRPATSLPPSVFSLGEGVALGDSLVLVISQSGASDDLVRSARGARAQGGLVIAITNVPGSPVEHEAQTCLPIGAGPEKAVPATKTVVGAVGAGTALLGALVPDYASRARASADVVASAGRRPHPRATELRDALTKAQGVYVVGRDTGFGAAQEIALKLKECCALHAEAYSASEVLHGPLQLVAEEDLIVLLLDTGHPETRESLDVAQARFRDHGAEVLRVSPADVGAGDLTPAAAAALLLCLLYPVVRETALARGHDPDAPKALSKVTRTT</sequence>
<dbReference type="AlphaFoldDB" id="A0A017HUB8"/>
<dbReference type="InterPro" id="IPR001347">
    <property type="entry name" value="SIS_dom"/>
</dbReference>
<feature type="domain" description="SIS" evidence="3">
    <location>
        <begin position="188"/>
        <end position="320"/>
    </location>
</feature>
<dbReference type="GO" id="GO:1901135">
    <property type="term" value="P:carbohydrate derivative metabolic process"/>
    <property type="evidence" value="ECO:0007669"/>
    <property type="project" value="InterPro"/>
</dbReference>
<dbReference type="PATRIC" id="fig|442562.3.peg.436"/>
<dbReference type="Gene3D" id="3.40.50.10490">
    <property type="entry name" value="Glucose-6-phosphate isomerase like protein, domain 1"/>
    <property type="match status" value="2"/>
</dbReference>
<dbReference type="CDD" id="cd05008">
    <property type="entry name" value="SIS_GlmS_GlmD_1"/>
    <property type="match status" value="1"/>
</dbReference>
<dbReference type="Pfam" id="PF01380">
    <property type="entry name" value="SIS"/>
    <property type="match status" value="2"/>
</dbReference>
<comment type="caution">
    <text evidence="4">The sequence shown here is derived from an EMBL/GenBank/DDBJ whole genome shotgun (WGS) entry which is preliminary data.</text>
</comment>
<evidence type="ECO:0000313" key="5">
    <source>
        <dbReference type="Proteomes" id="UP000019666"/>
    </source>
</evidence>
<dbReference type="InterPro" id="IPR035490">
    <property type="entry name" value="GlmS/FrlB_SIS"/>
</dbReference>